<evidence type="ECO:0000313" key="1">
    <source>
        <dbReference type="EMBL" id="KAH7941222.1"/>
    </source>
</evidence>
<dbReference type="Proteomes" id="UP000821865">
    <property type="component" value="Chromosome 7"/>
</dbReference>
<dbReference type="EMBL" id="CM023476">
    <property type="protein sequence ID" value="KAH7941222.1"/>
    <property type="molecule type" value="Genomic_DNA"/>
</dbReference>
<comment type="caution">
    <text evidence="1">The sequence shown here is derived from an EMBL/GenBank/DDBJ whole genome shotgun (WGS) entry which is preliminary data.</text>
</comment>
<reference evidence="1" key="1">
    <citation type="submission" date="2020-05" db="EMBL/GenBank/DDBJ databases">
        <title>Large-scale comparative analyses of tick genomes elucidate their genetic diversity and vector capacities.</title>
        <authorList>
            <person name="Jia N."/>
            <person name="Wang J."/>
            <person name="Shi W."/>
            <person name="Du L."/>
            <person name="Sun Y."/>
            <person name="Zhan W."/>
            <person name="Jiang J."/>
            <person name="Wang Q."/>
            <person name="Zhang B."/>
            <person name="Ji P."/>
            <person name="Sakyi L.B."/>
            <person name="Cui X."/>
            <person name="Yuan T."/>
            <person name="Jiang B."/>
            <person name="Yang W."/>
            <person name="Lam T.T.-Y."/>
            <person name="Chang Q."/>
            <person name="Ding S."/>
            <person name="Wang X."/>
            <person name="Zhu J."/>
            <person name="Ruan X."/>
            <person name="Zhao L."/>
            <person name="Wei J."/>
            <person name="Que T."/>
            <person name="Du C."/>
            <person name="Cheng J."/>
            <person name="Dai P."/>
            <person name="Han X."/>
            <person name="Huang E."/>
            <person name="Gao Y."/>
            <person name="Liu J."/>
            <person name="Shao H."/>
            <person name="Ye R."/>
            <person name="Li L."/>
            <person name="Wei W."/>
            <person name="Wang X."/>
            <person name="Wang C."/>
            <person name="Yang T."/>
            <person name="Huo Q."/>
            <person name="Li W."/>
            <person name="Guo W."/>
            <person name="Chen H."/>
            <person name="Zhou L."/>
            <person name="Ni X."/>
            <person name="Tian J."/>
            <person name="Zhou Y."/>
            <person name="Sheng Y."/>
            <person name="Liu T."/>
            <person name="Pan Y."/>
            <person name="Xia L."/>
            <person name="Li J."/>
            <person name="Zhao F."/>
            <person name="Cao W."/>
        </authorList>
    </citation>
    <scope>NUCLEOTIDE SEQUENCE</scope>
    <source>
        <strain evidence="1">Dsil-2018</strain>
    </source>
</reference>
<keyword evidence="2" id="KW-1185">Reference proteome</keyword>
<evidence type="ECO:0000313" key="2">
    <source>
        <dbReference type="Proteomes" id="UP000821865"/>
    </source>
</evidence>
<protein>
    <submittedName>
        <fullName evidence="1">Uncharacterized protein</fullName>
    </submittedName>
</protein>
<name>A0ACB8CEU9_DERSI</name>
<accession>A0ACB8CEU9</accession>
<sequence>MLENSGTQKYPNRLLIPRVPYRWRQCTAPALSVSASKAQLTSPKPKAVRSLYHYYIVYLQHSGEVTNSDNRSELVNAVSVSSGEKETSSLKNRDELRECFSGEGVCISSMAVSKLGDSVLNFAVDLYNQLSPKSSYKGNIFFSPLSISAALSMALGGARNKTAKEMSDVLRVDGEKIHNHFSDFLSKLPSCAADVKLHIANRMYCEQTFPVLDSYLALLRDSYGATIESVDFRNDHENIRQQVNAWVERATESKIRDLLPGGSVNALTSLILVNAIYFKGLWDSQFNPDATRRSDFHLDSKSKKQVDMMYQKDHYSMASSEELGIMALEIPYRGGKTSMVVLLPNDVEGLSNLEELLTASKLAKLLKNIGGFFDVELYLPKFKLEQAIGLKGMLQQMGINDFFSSEADLSAISEKENLSASDVVHKAFVEVNEEGTEAAAATAVTMMRCSLSLMPPKTYKFVVDRPFMFFIRSCDPDVVLFMGSVRDL</sequence>
<proteinExistence type="predicted"/>
<organism evidence="1 2">
    <name type="scientific">Dermacentor silvarum</name>
    <name type="common">Tick</name>
    <dbReference type="NCBI Taxonomy" id="543639"/>
    <lineage>
        <taxon>Eukaryota</taxon>
        <taxon>Metazoa</taxon>
        <taxon>Ecdysozoa</taxon>
        <taxon>Arthropoda</taxon>
        <taxon>Chelicerata</taxon>
        <taxon>Arachnida</taxon>
        <taxon>Acari</taxon>
        <taxon>Parasitiformes</taxon>
        <taxon>Ixodida</taxon>
        <taxon>Ixodoidea</taxon>
        <taxon>Ixodidae</taxon>
        <taxon>Rhipicephalinae</taxon>
        <taxon>Dermacentor</taxon>
    </lineage>
</organism>
<gene>
    <name evidence="1" type="ORF">HPB49_011142</name>
</gene>